<keyword evidence="5 6" id="KW-0472">Membrane</keyword>
<feature type="transmembrane region" description="Helical" evidence="6">
    <location>
        <begin position="316"/>
        <end position="339"/>
    </location>
</feature>
<proteinExistence type="predicted"/>
<gene>
    <name evidence="8" type="ORF">F6J85_15200</name>
</gene>
<evidence type="ECO:0000256" key="5">
    <source>
        <dbReference type="ARBA" id="ARBA00023136"/>
    </source>
</evidence>
<sequence length="401" mass="41218">MTVTDLVDRSCARSTHPSLSISGKGAGLLAMAITQIVAWGALYYAVLVAAPAIAGDTGWTDREVFLAITAGLLSSAVCAIAVGRWLDRHPRRVMVSGAVLGTLAMLGAAASQNIWTFAAAWIVCGAAQAAVLYQAAFTVITHRYRSDRRGPLTLVTLAGGLASTIFAPLTGWLVVEVGWRVAFAILAVILAGVLVPVYFLTVERVWPHLEASAATNGASRRALQSTRFWLLTVALALLSFSLGAATLSAVPASVEKGLDLPSASWVLGLIGAGQILGRVLYLAVPHRSAPWIAPAVVGALGAASLAGYAVAREPGWIFAAAILAGAVRGAFTLVQASAVSDRWGTTAYGRLNGMLAAPISALTALAPGAAAVLAGLWGSYQAVSLSMAAICLAGGLLVVRR</sequence>
<evidence type="ECO:0000256" key="1">
    <source>
        <dbReference type="ARBA" id="ARBA00004651"/>
    </source>
</evidence>
<feature type="transmembrane region" description="Helical" evidence="6">
    <location>
        <begin position="228"/>
        <end position="250"/>
    </location>
</feature>
<dbReference type="SUPFAM" id="SSF103473">
    <property type="entry name" value="MFS general substrate transporter"/>
    <property type="match status" value="1"/>
</dbReference>
<feature type="transmembrane region" description="Helical" evidence="6">
    <location>
        <begin position="65"/>
        <end position="86"/>
    </location>
</feature>
<dbReference type="InterPro" id="IPR020846">
    <property type="entry name" value="MFS_dom"/>
</dbReference>
<dbReference type="Gene3D" id="1.20.1250.20">
    <property type="entry name" value="MFS general substrate transporter like domains"/>
    <property type="match status" value="1"/>
</dbReference>
<dbReference type="AlphaFoldDB" id="A0A5J6L701"/>
<evidence type="ECO:0000256" key="2">
    <source>
        <dbReference type="ARBA" id="ARBA00022448"/>
    </source>
</evidence>
<accession>A0A5J6L701</accession>
<evidence type="ECO:0000259" key="7">
    <source>
        <dbReference type="PROSITE" id="PS50850"/>
    </source>
</evidence>
<evidence type="ECO:0000313" key="8">
    <source>
        <dbReference type="EMBL" id="QEW04303.1"/>
    </source>
</evidence>
<keyword evidence="3 6" id="KW-0812">Transmembrane</keyword>
<reference evidence="9" key="1">
    <citation type="submission" date="2019-09" db="EMBL/GenBank/DDBJ databases">
        <title>Mumia zhuanghuii sp. nov. isolated from the intestinal contents of plateau pika (Ochotona curzoniae) in the Qinghai-Tibet plateau of China.</title>
        <authorList>
            <person name="Tian Z."/>
        </authorList>
    </citation>
    <scope>NUCLEOTIDE SEQUENCE [LARGE SCALE GENOMIC DNA]</scope>
    <source>
        <strain evidence="9">L-031</strain>
    </source>
</reference>
<evidence type="ECO:0000256" key="3">
    <source>
        <dbReference type="ARBA" id="ARBA00022692"/>
    </source>
</evidence>
<keyword evidence="9" id="KW-1185">Reference proteome</keyword>
<dbReference type="GO" id="GO:0022857">
    <property type="term" value="F:transmembrane transporter activity"/>
    <property type="evidence" value="ECO:0007669"/>
    <property type="project" value="InterPro"/>
</dbReference>
<feature type="transmembrane region" description="Helical" evidence="6">
    <location>
        <begin position="262"/>
        <end position="284"/>
    </location>
</feature>
<dbReference type="Proteomes" id="UP000325516">
    <property type="component" value="Chromosome"/>
</dbReference>
<feature type="transmembrane region" description="Helical" evidence="6">
    <location>
        <begin position="380"/>
        <end position="399"/>
    </location>
</feature>
<dbReference type="PANTHER" id="PTHR43385:SF1">
    <property type="entry name" value="RIBOFLAVIN TRANSPORTER RIBJ"/>
    <property type="match status" value="1"/>
</dbReference>
<evidence type="ECO:0000256" key="4">
    <source>
        <dbReference type="ARBA" id="ARBA00022989"/>
    </source>
</evidence>
<feature type="transmembrane region" description="Helical" evidence="6">
    <location>
        <begin position="28"/>
        <end position="53"/>
    </location>
</feature>
<evidence type="ECO:0000256" key="6">
    <source>
        <dbReference type="SAM" id="Phobius"/>
    </source>
</evidence>
<feature type="transmembrane region" description="Helical" evidence="6">
    <location>
        <begin position="351"/>
        <end position="374"/>
    </location>
</feature>
<feature type="transmembrane region" description="Helical" evidence="6">
    <location>
        <begin position="291"/>
        <end position="310"/>
    </location>
</feature>
<dbReference type="PROSITE" id="PS50850">
    <property type="entry name" value="MFS"/>
    <property type="match status" value="1"/>
</dbReference>
<feature type="transmembrane region" description="Helical" evidence="6">
    <location>
        <begin position="181"/>
        <end position="200"/>
    </location>
</feature>
<organism evidence="8 9">
    <name type="scientific">Microbacterium lushaniae</name>
    <dbReference type="NCBI Taxonomy" id="2614639"/>
    <lineage>
        <taxon>Bacteria</taxon>
        <taxon>Bacillati</taxon>
        <taxon>Actinomycetota</taxon>
        <taxon>Actinomycetes</taxon>
        <taxon>Micrococcales</taxon>
        <taxon>Microbacteriaceae</taxon>
        <taxon>Microbacterium</taxon>
    </lineage>
</organism>
<dbReference type="InterPro" id="IPR011701">
    <property type="entry name" value="MFS"/>
</dbReference>
<dbReference type="GO" id="GO:0005886">
    <property type="term" value="C:plasma membrane"/>
    <property type="evidence" value="ECO:0007669"/>
    <property type="project" value="UniProtKB-SubCell"/>
</dbReference>
<feature type="domain" description="Major facilitator superfamily (MFS) profile" evidence="7">
    <location>
        <begin position="28"/>
        <end position="401"/>
    </location>
</feature>
<dbReference type="KEGG" id="mlz:F6J85_15200"/>
<dbReference type="EMBL" id="CP044232">
    <property type="protein sequence ID" value="QEW04303.1"/>
    <property type="molecule type" value="Genomic_DNA"/>
</dbReference>
<feature type="transmembrane region" description="Helical" evidence="6">
    <location>
        <begin position="93"/>
        <end position="111"/>
    </location>
</feature>
<dbReference type="InterPro" id="IPR052983">
    <property type="entry name" value="MFS_Riboflavin_Transporter"/>
</dbReference>
<dbReference type="InterPro" id="IPR036259">
    <property type="entry name" value="MFS_trans_sf"/>
</dbReference>
<comment type="subcellular location">
    <subcellularLocation>
        <location evidence="1">Cell membrane</location>
        <topology evidence="1">Multi-pass membrane protein</topology>
    </subcellularLocation>
</comment>
<keyword evidence="2" id="KW-0813">Transport</keyword>
<protein>
    <submittedName>
        <fullName evidence="8">MFS transporter</fullName>
    </submittedName>
</protein>
<dbReference type="PANTHER" id="PTHR43385">
    <property type="entry name" value="RIBOFLAVIN TRANSPORTER RIBJ"/>
    <property type="match status" value="1"/>
</dbReference>
<evidence type="ECO:0000313" key="9">
    <source>
        <dbReference type="Proteomes" id="UP000325516"/>
    </source>
</evidence>
<feature type="transmembrane region" description="Helical" evidence="6">
    <location>
        <begin position="152"/>
        <end position="175"/>
    </location>
</feature>
<dbReference type="Pfam" id="PF07690">
    <property type="entry name" value="MFS_1"/>
    <property type="match status" value="1"/>
</dbReference>
<keyword evidence="4 6" id="KW-1133">Transmembrane helix</keyword>
<name>A0A5J6L701_9MICO</name>
<feature type="transmembrane region" description="Helical" evidence="6">
    <location>
        <begin position="117"/>
        <end position="140"/>
    </location>
</feature>